<gene>
    <name evidence="2" type="ORF">GCM10022402_40680</name>
</gene>
<comment type="caution">
    <text evidence="2">The sequence shown here is derived from an EMBL/GenBank/DDBJ whole genome shotgun (WGS) entry which is preliminary data.</text>
</comment>
<dbReference type="SUPFAM" id="SSF54637">
    <property type="entry name" value="Thioesterase/thiol ester dehydrase-isomerase"/>
    <property type="match status" value="1"/>
</dbReference>
<dbReference type="Pfam" id="PF22636">
    <property type="entry name" value="FlK"/>
    <property type="match status" value="1"/>
</dbReference>
<protein>
    <recommendedName>
        <fullName evidence="1">Fluoroacetyl-CoA-specific thioesterase-like domain-containing protein</fullName>
    </recommendedName>
</protein>
<proteinExistence type="predicted"/>
<dbReference type="PIRSF" id="PIRSF014972">
    <property type="entry name" value="FlK"/>
    <property type="match status" value="1"/>
</dbReference>
<feature type="domain" description="Fluoroacetyl-CoA-specific thioesterase-like" evidence="1">
    <location>
        <begin position="15"/>
        <end position="118"/>
    </location>
</feature>
<accession>A0ABP7GE54</accession>
<dbReference type="Proteomes" id="UP001500908">
    <property type="component" value="Unassembled WGS sequence"/>
</dbReference>
<dbReference type="InterPro" id="IPR025540">
    <property type="entry name" value="FlK"/>
</dbReference>
<evidence type="ECO:0000313" key="3">
    <source>
        <dbReference type="Proteomes" id="UP001500908"/>
    </source>
</evidence>
<dbReference type="RefSeq" id="WP_344974871.1">
    <property type="nucleotide sequence ID" value="NZ_BAABDD010000026.1"/>
</dbReference>
<keyword evidence="3" id="KW-1185">Reference proteome</keyword>
<dbReference type="EMBL" id="BAABDD010000026">
    <property type="protein sequence ID" value="GAA3758432.1"/>
    <property type="molecule type" value="Genomic_DNA"/>
</dbReference>
<dbReference type="Gene3D" id="3.10.129.10">
    <property type="entry name" value="Hotdog Thioesterase"/>
    <property type="match status" value="1"/>
</dbReference>
<evidence type="ECO:0000259" key="1">
    <source>
        <dbReference type="Pfam" id="PF22636"/>
    </source>
</evidence>
<sequence length="126" mass="12746">MAISAGLHGNADLDVTTSDTAVALGSGDVAVLGTPRVLALAEAATVAAVAGHLPQGCTSVGTQVEVAHTAPTPIGAQVHAEAVLSHVAGEQLTFDVTVTQQERTIATATVRRVIVERERFLAKATA</sequence>
<evidence type="ECO:0000313" key="2">
    <source>
        <dbReference type="EMBL" id="GAA3758432.1"/>
    </source>
</evidence>
<dbReference type="PANTHER" id="PTHR36934:SF1">
    <property type="entry name" value="THIOESTERASE DOMAIN-CONTAINING PROTEIN"/>
    <property type="match status" value="1"/>
</dbReference>
<dbReference type="InterPro" id="IPR029069">
    <property type="entry name" value="HotDog_dom_sf"/>
</dbReference>
<name>A0ABP7GE54_9ACTN</name>
<dbReference type="InterPro" id="IPR054485">
    <property type="entry name" value="FlK-like_dom"/>
</dbReference>
<organism evidence="2 3">
    <name type="scientific">Salinactinospora qingdaonensis</name>
    <dbReference type="NCBI Taxonomy" id="702744"/>
    <lineage>
        <taxon>Bacteria</taxon>
        <taxon>Bacillati</taxon>
        <taxon>Actinomycetota</taxon>
        <taxon>Actinomycetes</taxon>
        <taxon>Streptosporangiales</taxon>
        <taxon>Nocardiopsidaceae</taxon>
        <taxon>Salinactinospora</taxon>
    </lineage>
</organism>
<reference evidence="3" key="1">
    <citation type="journal article" date="2019" name="Int. J. Syst. Evol. Microbiol.">
        <title>The Global Catalogue of Microorganisms (GCM) 10K type strain sequencing project: providing services to taxonomists for standard genome sequencing and annotation.</title>
        <authorList>
            <consortium name="The Broad Institute Genomics Platform"/>
            <consortium name="The Broad Institute Genome Sequencing Center for Infectious Disease"/>
            <person name="Wu L."/>
            <person name="Ma J."/>
        </authorList>
    </citation>
    <scope>NUCLEOTIDE SEQUENCE [LARGE SCALE GENOMIC DNA]</scope>
    <source>
        <strain evidence="3">JCM 17137</strain>
    </source>
</reference>
<dbReference type="PANTHER" id="PTHR36934">
    <property type="entry name" value="BLR0278 PROTEIN"/>
    <property type="match status" value="1"/>
</dbReference>